<feature type="domain" description="Histidine kinase" evidence="9">
    <location>
        <begin position="1038"/>
        <end position="1113"/>
    </location>
</feature>
<dbReference type="CDD" id="cd00082">
    <property type="entry name" value="HisKA"/>
    <property type="match status" value="1"/>
</dbReference>
<evidence type="ECO:0000256" key="4">
    <source>
        <dbReference type="ARBA" id="ARBA00022679"/>
    </source>
</evidence>
<feature type="region of interest" description="Disordered" evidence="7">
    <location>
        <begin position="414"/>
        <end position="435"/>
    </location>
</feature>
<accession>A0A1Y1HMT7</accession>
<feature type="compositionally biased region" description="Basic and acidic residues" evidence="7">
    <location>
        <begin position="1"/>
        <end position="17"/>
    </location>
</feature>
<feature type="compositionally biased region" description="Basic and acidic residues" evidence="7">
    <location>
        <begin position="743"/>
        <end position="753"/>
    </location>
</feature>
<dbReference type="PANTHER" id="PTHR43047">
    <property type="entry name" value="TWO-COMPONENT HISTIDINE PROTEIN KINASE"/>
    <property type="match status" value="1"/>
</dbReference>
<dbReference type="InterPro" id="IPR001789">
    <property type="entry name" value="Sig_transdc_resp-reg_receiver"/>
</dbReference>
<feature type="compositionally biased region" description="Basic and acidic residues" evidence="7">
    <location>
        <begin position="183"/>
        <end position="194"/>
    </location>
</feature>
<evidence type="ECO:0000313" key="11">
    <source>
        <dbReference type="EMBL" id="GAQ79945.1"/>
    </source>
</evidence>
<keyword evidence="4" id="KW-0808">Transferase</keyword>
<dbReference type="OMA" id="QNQHEST"/>
<dbReference type="InterPro" id="IPR011006">
    <property type="entry name" value="CheY-like_superfamily"/>
</dbReference>
<sequence length="1382" mass="150839">MPGDRVRALSGKEHWSGHSELAPPVIRRERRDLGRAESLEGDNLDLEGLTTNKRRETDFEQGRLESNLGRNQSSKSGQLLLRTEGKEDSRNLLQSLGSVQSLGRNTPEAPATPVSILSAGGLHSPVGEKPAHHPFPVGVAWSSARARCDAPDDDEPARRCEELEQRIERVTSWVEESPTGGMDEERLKMEDRGSSSDNDSIDTDLASVRSSFEMGDDQRPSFDFTSEFKGEFRPLPTMVPETSQNLEGFADMASETMSGDLDTPSTSSQEFMQMVSDQVDGKMSRSRHNVLLNLIGQGSGALEDEAELILYDHETAEQFVRASLRTQLLYFSLVAIASMTVAGFMLSLLFSSIKINSQLLSEYEGQRAHPPSHGHDWWIFGSMAGQGLVTLLAVLITALVGAYVTDNRRAVQKAQHRAERREQDDLLASRRSERRAMERAKTATRAKQQFMAYVFHNIRVPFNAIVLGLGHMRAAEFGESLPGDKMDLIQMMLDCAETMTSVLDDVTDMSQWEDNKLDLRTDNFDLLAVVRFLSWGLRDLLDQKNINFGMVIDPRARAVLSSHKTVGDKHRVVQVLGQFLSNAVKLTPRNGEINLVMACEDLEWIEEEQLGAIGWRIVRTERKPSRNSSSHSKHPLSDDPLYTSPSMSVGSDPMSSAEEMLPRKVSLTPRAKKSGLGMYSPRRRSRQSFERPSGGDPFVDLPAVQRVDSDDVESGGADSEPGGSDSAAQTSPREEDNAPEASLMEKRSPRMEANKPTQLQIPGETSGAGDSAGAGDALGGSLKTPGGSLSAPSPAGPFEMARIPSITSSTGSGVNRHESLPAMPPMTPKADPTLDLATTSSPSKGRSRRTSLDSATTPPDLTADIAAALASGYSGWSGAYGLQDRIGGVKLSRDAINPASLAAGIERRMSSGGITPQLSAEGDEGGQLEVRDGKTKDEMQKEIRKQRRKGLNETILQLKGGELEGDRGRRPTPRRKVQEARRAHEQKRSFEVEVTELPPEKEKNPLESSHESLSPSGSGRMQSSKSLAQLPIVGFATIRISVKDTGPAITEEEQEKLFEPYSRIATGCMQRAGVSTLGLSLAKRFVRQVGGSIGVDTQTPNGNCFWFSVPFPLVAEDETANDSTASLASSDVEKTSDPGSSEAGPPATPPQGMDAQNEVHRAFTEKLAKKLSGGTQTKTSAVGRALHQAISRSLSGSLRGDLEQMSELRRQLSVEKEESDQEKTQAEKDANDSKRKVLLVEDTEINRIIMRKVLQNLGLLCDEAENGKVAVDLLKQGRNYDLILMDKEMPVMDGHEATRLLRQMGVKTPIIALTGNALKSDRELFFKAGVDEFQTKPLSRDKLVHLLVRLGWKKEQLGKGEGNVFSPKAPPRKAAGTVAKAN</sequence>
<dbReference type="SUPFAM" id="SSF52172">
    <property type="entry name" value="CheY-like"/>
    <property type="match status" value="1"/>
</dbReference>
<keyword evidence="8" id="KW-0812">Transmembrane</keyword>
<dbReference type="SUPFAM" id="SSF47384">
    <property type="entry name" value="Homodimeric domain of signal transducing histidine kinase"/>
    <property type="match status" value="1"/>
</dbReference>
<feature type="region of interest" description="Disordered" evidence="7">
    <location>
        <begin position="622"/>
        <end position="859"/>
    </location>
</feature>
<gene>
    <name evidence="11" type="ORF">KFL_000420170</name>
</gene>
<dbReference type="PANTHER" id="PTHR43047:SF69">
    <property type="entry name" value="HISTIDINE KINASE CONTAINING CHEY-HOMOLOGOUS RECEIVER DOMAIN-RELATED"/>
    <property type="match status" value="1"/>
</dbReference>
<dbReference type="Proteomes" id="UP000054558">
    <property type="component" value="Unassembled WGS sequence"/>
</dbReference>
<feature type="compositionally biased region" description="Basic and acidic residues" evidence="7">
    <location>
        <begin position="26"/>
        <end position="38"/>
    </location>
</feature>
<dbReference type="EMBL" id="DF236991">
    <property type="protein sequence ID" value="GAQ79945.1"/>
    <property type="molecule type" value="Genomic_DNA"/>
</dbReference>
<feature type="compositionally biased region" description="Basic and acidic residues" evidence="7">
    <location>
        <begin position="53"/>
        <end position="63"/>
    </location>
</feature>
<evidence type="ECO:0000256" key="5">
    <source>
        <dbReference type="ARBA" id="ARBA00022777"/>
    </source>
</evidence>
<feature type="modified residue" description="4-aspartylphosphate" evidence="6">
    <location>
        <position position="1286"/>
    </location>
</feature>
<evidence type="ECO:0000256" key="3">
    <source>
        <dbReference type="ARBA" id="ARBA00022553"/>
    </source>
</evidence>
<dbReference type="PROSITE" id="PS50109">
    <property type="entry name" value="HIS_KIN"/>
    <property type="match status" value="1"/>
</dbReference>
<feature type="compositionally biased region" description="Basic and acidic residues" evidence="7">
    <location>
        <begin position="929"/>
        <end position="943"/>
    </location>
</feature>
<evidence type="ECO:0000313" key="12">
    <source>
        <dbReference type="Proteomes" id="UP000054558"/>
    </source>
</evidence>
<keyword evidence="5 11" id="KW-0418">Kinase</keyword>
<feature type="region of interest" description="Disordered" evidence="7">
    <location>
        <begin position="175"/>
        <end position="201"/>
    </location>
</feature>
<dbReference type="EC" id="2.7.13.3" evidence="2"/>
<dbReference type="GO" id="GO:0000155">
    <property type="term" value="F:phosphorelay sensor kinase activity"/>
    <property type="evidence" value="ECO:0000318"/>
    <property type="project" value="GO_Central"/>
</dbReference>
<name>A0A1Y1HMT7_KLENI</name>
<feature type="region of interest" description="Disordered" evidence="7">
    <location>
        <begin position="1360"/>
        <end position="1382"/>
    </location>
</feature>
<dbReference type="Gene3D" id="1.10.287.130">
    <property type="match status" value="1"/>
</dbReference>
<dbReference type="Gene3D" id="3.40.50.2300">
    <property type="match status" value="1"/>
</dbReference>
<dbReference type="InterPro" id="IPR005467">
    <property type="entry name" value="His_kinase_dom"/>
</dbReference>
<feature type="compositionally biased region" description="Polar residues" evidence="7">
    <location>
        <begin position="68"/>
        <end position="77"/>
    </location>
</feature>
<keyword evidence="12" id="KW-1185">Reference proteome</keyword>
<comment type="catalytic activity">
    <reaction evidence="1">
        <text>ATP + protein L-histidine = ADP + protein N-phospho-L-histidine.</text>
        <dbReference type="EC" id="2.7.13.3"/>
    </reaction>
</comment>
<evidence type="ECO:0000256" key="6">
    <source>
        <dbReference type="PROSITE-ProRule" id="PRU00169"/>
    </source>
</evidence>
<evidence type="ECO:0000256" key="8">
    <source>
        <dbReference type="SAM" id="Phobius"/>
    </source>
</evidence>
<dbReference type="SMART" id="SM00388">
    <property type="entry name" value="HisKA"/>
    <property type="match status" value="1"/>
</dbReference>
<dbReference type="InterPro" id="IPR036097">
    <property type="entry name" value="HisK_dim/P_sf"/>
</dbReference>
<protein>
    <recommendedName>
        <fullName evidence="2">histidine kinase</fullName>
        <ecNumber evidence="2">2.7.13.3</ecNumber>
    </recommendedName>
</protein>
<keyword evidence="3 6" id="KW-0597">Phosphoprotein</keyword>
<dbReference type="SMART" id="SM00387">
    <property type="entry name" value="HATPase_c"/>
    <property type="match status" value="1"/>
</dbReference>
<feature type="transmembrane region" description="Helical" evidence="8">
    <location>
        <begin position="328"/>
        <end position="350"/>
    </location>
</feature>
<feature type="region of interest" description="Disordered" evidence="7">
    <location>
        <begin position="1120"/>
        <end position="1154"/>
    </location>
</feature>
<dbReference type="GO" id="GO:0009927">
    <property type="term" value="F:histidine phosphotransfer kinase activity"/>
    <property type="evidence" value="ECO:0000318"/>
    <property type="project" value="GO_Central"/>
</dbReference>
<dbReference type="STRING" id="105231.A0A1Y1HMT7"/>
<evidence type="ECO:0000256" key="7">
    <source>
        <dbReference type="SAM" id="MobiDB-lite"/>
    </source>
</evidence>
<dbReference type="SMART" id="SM00448">
    <property type="entry name" value="REC"/>
    <property type="match status" value="1"/>
</dbReference>
<dbReference type="GO" id="GO:0000160">
    <property type="term" value="P:phosphorelay signal transduction system"/>
    <property type="evidence" value="ECO:0000318"/>
    <property type="project" value="GO_Central"/>
</dbReference>
<dbReference type="InterPro" id="IPR004358">
    <property type="entry name" value="Sig_transdc_His_kin-like_C"/>
</dbReference>
<dbReference type="InterPro" id="IPR003594">
    <property type="entry name" value="HATPase_dom"/>
</dbReference>
<evidence type="ECO:0000259" key="9">
    <source>
        <dbReference type="PROSITE" id="PS50109"/>
    </source>
</evidence>
<dbReference type="Pfam" id="PF00072">
    <property type="entry name" value="Response_reg"/>
    <property type="match status" value="1"/>
</dbReference>
<dbReference type="Pfam" id="PF02518">
    <property type="entry name" value="HATPase_c"/>
    <property type="match status" value="1"/>
</dbReference>
<feature type="region of interest" description="Disordered" evidence="7">
    <location>
        <begin position="1"/>
        <end position="78"/>
    </location>
</feature>
<feature type="domain" description="Response regulatory" evidence="10">
    <location>
        <begin position="1236"/>
        <end position="1351"/>
    </location>
</feature>
<dbReference type="CDD" id="cd17546">
    <property type="entry name" value="REC_hyHK_CKI1_RcsC-like"/>
    <property type="match status" value="1"/>
</dbReference>
<evidence type="ECO:0000259" key="10">
    <source>
        <dbReference type="PROSITE" id="PS50110"/>
    </source>
</evidence>
<dbReference type="InterPro" id="IPR003661">
    <property type="entry name" value="HisK_dim/P_dom"/>
</dbReference>
<dbReference type="OrthoDB" id="21225at2759"/>
<dbReference type="PROSITE" id="PS50110">
    <property type="entry name" value="RESPONSE_REGULATORY"/>
    <property type="match status" value="1"/>
</dbReference>
<dbReference type="Gene3D" id="3.30.565.10">
    <property type="entry name" value="Histidine kinase-like ATPase, C-terminal domain"/>
    <property type="match status" value="2"/>
</dbReference>
<dbReference type="SUPFAM" id="SSF55874">
    <property type="entry name" value="ATPase domain of HSP90 chaperone/DNA topoisomerase II/histidine kinase"/>
    <property type="match status" value="2"/>
</dbReference>
<feature type="transmembrane region" description="Helical" evidence="8">
    <location>
        <begin position="377"/>
        <end position="404"/>
    </location>
</feature>
<feature type="region of interest" description="Disordered" evidence="7">
    <location>
        <begin position="912"/>
        <end position="1025"/>
    </location>
</feature>
<keyword evidence="8" id="KW-1133">Transmembrane helix</keyword>
<evidence type="ECO:0000256" key="2">
    <source>
        <dbReference type="ARBA" id="ARBA00012438"/>
    </source>
</evidence>
<evidence type="ECO:0000256" key="1">
    <source>
        <dbReference type="ARBA" id="ARBA00000085"/>
    </source>
</evidence>
<reference evidence="11 12" key="1">
    <citation type="journal article" date="2014" name="Nat. Commun.">
        <title>Klebsormidium flaccidum genome reveals primary factors for plant terrestrial adaptation.</title>
        <authorList>
            <person name="Hori K."/>
            <person name="Maruyama F."/>
            <person name="Fujisawa T."/>
            <person name="Togashi T."/>
            <person name="Yamamoto N."/>
            <person name="Seo M."/>
            <person name="Sato S."/>
            <person name="Yamada T."/>
            <person name="Mori H."/>
            <person name="Tajima N."/>
            <person name="Moriyama T."/>
            <person name="Ikeuchi M."/>
            <person name="Watanabe M."/>
            <person name="Wada H."/>
            <person name="Kobayashi K."/>
            <person name="Saito M."/>
            <person name="Masuda T."/>
            <person name="Sasaki-Sekimoto Y."/>
            <person name="Mashiguchi K."/>
            <person name="Awai K."/>
            <person name="Shimojima M."/>
            <person name="Masuda S."/>
            <person name="Iwai M."/>
            <person name="Nobusawa T."/>
            <person name="Narise T."/>
            <person name="Kondo S."/>
            <person name="Saito H."/>
            <person name="Sato R."/>
            <person name="Murakawa M."/>
            <person name="Ihara Y."/>
            <person name="Oshima-Yamada Y."/>
            <person name="Ohtaka K."/>
            <person name="Satoh M."/>
            <person name="Sonobe K."/>
            <person name="Ishii M."/>
            <person name="Ohtani R."/>
            <person name="Kanamori-Sato M."/>
            <person name="Honoki R."/>
            <person name="Miyazaki D."/>
            <person name="Mochizuki H."/>
            <person name="Umetsu J."/>
            <person name="Higashi K."/>
            <person name="Shibata D."/>
            <person name="Kamiya Y."/>
            <person name="Sato N."/>
            <person name="Nakamura Y."/>
            <person name="Tabata S."/>
            <person name="Ida S."/>
            <person name="Kurokawa K."/>
            <person name="Ohta H."/>
        </authorList>
    </citation>
    <scope>NUCLEOTIDE SEQUENCE [LARGE SCALE GENOMIC DNA]</scope>
    <source>
        <strain evidence="11 12">NIES-2285</strain>
    </source>
</reference>
<dbReference type="PRINTS" id="PR00344">
    <property type="entry name" value="BCTRLSENSOR"/>
</dbReference>
<organism evidence="11 12">
    <name type="scientific">Klebsormidium nitens</name>
    <name type="common">Green alga</name>
    <name type="synonym">Ulothrix nitens</name>
    <dbReference type="NCBI Taxonomy" id="105231"/>
    <lineage>
        <taxon>Eukaryota</taxon>
        <taxon>Viridiplantae</taxon>
        <taxon>Streptophyta</taxon>
        <taxon>Klebsormidiophyceae</taxon>
        <taxon>Klebsormidiales</taxon>
        <taxon>Klebsormidiaceae</taxon>
        <taxon>Klebsormidium</taxon>
    </lineage>
</organism>
<dbReference type="GO" id="GO:0005886">
    <property type="term" value="C:plasma membrane"/>
    <property type="evidence" value="ECO:0000318"/>
    <property type="project" value="GO_Central"/>
</dbReference>
<feature type="region of interest" description="Disordered" evidence="7">
    <location>
        <begin position="1212"/>
        <end position="1232"/>
    </location>
</feature>
<dbReference type="InterPro" id="IPR036890">
    <property type="entry name" value="HATPase_C_sf"/>
</dbReference>
<keyword evidence="8" id="KW-0472">Membrane</keyword>
<feature type="compositionally biased region" description="Basic and acidic residues" evidence="7">
    <location>
        <begin position="976"/>
        <end position="991"/>
    </location>
</feature>
<feature type="compositionally biased region" description="Basic and acidic residues" evidence="7">
    <location>
        <begin position="416"/>
        <end position="435"/>
    </location>
</feature>
<feature type="compositionally biased region" description="Basic and acidic residues" evidence="7">
    <location>
        <begin position="998"/>
        <end position="1010"/>
    </location>
</feature>
<proteinExistence type="predicted"/>